<comment type="caution">
    <text evidence="1">The sequence shown here is derived from an EMBL/GenBank/DDBJ whole genome shotgun (WGS) entry which is preliminary data.</text>
</comment>
<name>A0A9W4GQ92_9ACTN</name>
<protein>
    <submittedName>
        <fullName evidence="1">Uncharacterized protein</fullName>
    </submittedName>
</protein>
<reference evidence="1" key="1">
    <citation type="submission" date="2021-05" db="EMBL/GenBank/DDBJ databases">
        <authorList>
            <person name="Arsene-Ploetze F."/>
        </authorList>
    </citation>
    <scope>NUCLEOTIDE SEQUENCE</scope>
    <source>
        <strain evidence="1">DSM 42138</strain>
    </source>
</reference>
<dbReference type="EMBL" id="CAJSLV010000044">
    <property type="protein sequence ID" value="CAG6392429.1"/>
    <property type="molecule type" value="Genomic_DNA"/>
</dbReference>
<proteinExistence type="predicted"/>
<gene>
    <name evidence="1" type="ORF">SCOCK_160211</name>
</gene>
<sequence length="23" mass="2458">MSVIPPPALSVPYTPGGYMLPNR</sequence>
<organism evidence="1 2">
    <name type="scientific">Actinacidiphila cocklensis</name>
    <dbReference type="NCBI Taxonomy" id="887465"/>
    <lineage>
        <taxon>Bacteria</taxon>
        <taxon>Bacillati</taxon>
        <taxon>Actinomycetota</taxon>
        <taxon>Actinomycetes</taxon>
        <taxon>Kitasatosporales</taxon>
        <taxon>Streptomycetaceae</taxon>
        <taxon>Actinacidiphila</taxon>
    </lineage>
</organism>
<evidence type="ECO:0000313" key="2">
    <source>
        <dbReference type="Proteomes" id="UP001152519"/>
    </source>
</evidence>
<dbReference type="AlphaFoldDB" id="A0A9W4GQ92"/>
<dbReference type="Proteomes" id="UP001152519">
    <property type="component" value="Unassembled WGS sequence"/>
</dbReference>
<keyword evidence="2" id="KW-1185">Reference proteome</keyword>
<evidence type="ECO:0000313" key="1">
    <source>
        <dbReference type="EMBL" id="CAG6392429.1"/>
    </source>
</evidence>
<accession>A0A9W4GQ92</accession>